<keyword evidence="1" id="KW-0732">Signal</keyword>
<feature type="signal peptide" evidence="1">
    <location>
        <begin position="1"/>
        <end position="32"/>
    </location>
</feature>
<sequence>MNFGNTRTRLATAAVSAAVAGALAVSASPASASASSGYVNGGGSFYDDFADEGTLSTTSYKDTNATCLWQIILYAEGVKESNGTQFDWDDIDGKYGANTAYATKQLQKAWGLTQDGKVGTKTFGAADDKWNPSTRAGELEYRSTGSTDATKYKLRYHGSRYYFDIYRTASGKYRFYHKNVWHYASYKNNSGCS</sequence>
<feature type="chain" id="PRO_5047004996" description="Peptidoglycan binding-like domain-containing protein" evidence="1">
    <location>
        <begin position="33"/>
        <end position="193"/>
    </location>
</feature>
<dbReference type="Proteomes" id="UP001501391">
    <property type="component" value="Unassembled WGS sequence"/>
</dbReference>
<dbReference type="InterPro" id="IPR036366">
    <property type="entry name" value="PGBDSf"/>
</dbReference>
<evidence type="ECO:0000313" key="3">
    <source>
        <dbReference type="EMBL" id="GAA2196146.1"/>
    </source>
</evidence>
<dbReference type="SUPFAM" id="SSF47090">
    <property type="entry name" value="PGBD-like"/>
    <property type="match status" value="1"/>
</dbReference>
<organism evidence="3 4">
    <name type="scientific">Streptomyces bangladeshensis</name>
    <dbReference type="NCBI Taxonomy" id="295352"/>
    <lineage>
        <taxon>Bacteria</taxon>
        <taxon>Bacillati</taxon>
        <taxon>Actinomycetota</taxon>
        <taxon>Actinomycetes</taxon>
        <taxon>Kitasatosporales</taxon>
        <taxon>Streptomycetaceae</taxon>
        <taxon>Streptomyces</taxon>
    </lineage>
</organism>
<gene>
    <name evidence="3" type="ORF">GCM10009787_29250</name>
</gene>
<dbReference type="InterPro" id="IPR036365">
    <property type="entry name" value="PGBD-like_sf"/>
</dbReference>
<dbReference type="Pfam" id="PF01471">
    <property type="entry name" value="PG_binding_1"/>
    <property type="match status" value="1"/>
</dbReference>
<dbReference type="EMBL" id="BAAAOQ010000008">
    <property type="protein sequence ID" value="GAA2196146.1"/>
    <property type="molecule type" value="Genomic_DNA"/>
</dbReference>
<comment type="caution">
    <text evidence="3">The sequence shown here is derived from an EMBL/GenBank/DDBJ whole genome shotgun (WGS) entry which is preliminary data.</text>
</comment>
<name>A0ABN3BHL8_9ACTN</name>
<evidence type="ECO:0000313" key="4">
    <source>
        <dbReference type="Proteomes" id="UP001501391"/>
    </source>
</evidence>
<evidence type="ECO:0000259" key="2">
    <source>
        <dbReference type="Pfam" id="PF01471"/>
    </source>
</evidence>
<keyword evidence="4" id="KW-1185">Reference proteome</keyword>
<proteinExistence type="predicted"/>
<dbReference type="InterPro" id="IPR002477">
    <property type="entry name" value="Peptidoglycan-bd-like"/>
</dbReference>
<dbReference type="Gene3D" id="1.10.101.10">
    <property type="entry name" value="PGBD-like superfamily/PGBD"/>
    <property type="match status" value="1"/>
</dbReference>
<reference evidence="3 4" key="1">
    <citation type="journal article" date="2019" name="Int. J. Syst. Evol. Microbiol.">
        <title>The Global Catalogue of Microorganisms (GCM) 10K type strain sequencing project: providing services to taxonomists for standard genome sequencing and annotation.</title>
        <authorList>
            <consortium name="The Broad Institute Genomics Platform"/>
            <consortium name="The Broad Institute Genome Sequencing Center for Infectious Disease"/>
            <person name="Wu L."/>
            <person name="Ma J."/>
        </authorList>
    </citation>
    <scope>NUCLEOTIDE SEQUENCE [LARGE SCALE GENOMIC DNA]</scope>
    <source>
        <strain evidence="3 4">JCM 14924</strain>
    </source>
</reference>
<protein>
    <recommendedName>
        <fullName evidence="2">Peptidoglycan binding-like domain-containing protein</fullName>
    </recommendedName>
</protein>
<dbReference type="RefSeq" id="WP_086700153.1">
    <property type="nucleotide sequence ID" value="NZ_BAAAOQ010000008.1"/>
</dbReference>
<evidence type="ECO:0000256" key="1">
    <source>
        <dbReference type="SAM" id="SignalP"/>
    </source>
</evidence>
<accession>A0ABN3BHL8</accession>
<feature type="domain" description="Peptidoglycan binding-like" evidence="2">
    <location>
        <begin position="89"/>
        <end position="125"/>
    </location>
</feature>